<keyword evidence="17" id="KW-1185">Reference proteome</keyword>
<evidence type="ECO:0000256" key="8">
    <source>
        <dbReference type="ARBA" id="ARBA00023077"/>
    </source>
</evidence>
<evidence type="ECO:0000256" key="5">
    <source>
        <dbReference type="ARBA" id="ARBA00022692"/>
    </source>
</evidence>
<evidence type="ECO:0000256" key="12">
    <source>
        <dbReference type="RuleBase" id="RU003357"/>
    </source>
</evidence>
<reference evidence="17" key="1">
    <citation type="journal article" date="2019" name="Int. J. Syst. Evol. Microbiol.">
        <title>The Global Catalogue of Microorganisms (GCM) 10K type strain sequencing project: providing services to taxonomists for standard genome sequencing and annotation.</title>
        <authorList>
            <consortium name="The Broad Institute Genomics Platform"/>
            <consortium name="The Broad Institute Genome Sequencing Center for Infectious Disease"/>
            <person name="Wu L."/>
            <person name="Ma J."/>
        </authorList>
    </citation>
    <scope>NUCLEOTIDE SEQUENCE [LARGE SCALE GENOMIC DNA]</scope>
    <source>
        <strain evidence="17">TISTR 1906</strain>
    </source>
</reference>
<keyword evidence="9 12" id="KW-0472">Membrane</keyword>
<evidence type="ECO:0000313" key="16">
    <source>
        <dbReference type="EMBL" id="MFD2755818.1"/>
    </source>
</evidence>
<dbReference type="InterPro" id="IPR012910">
    <property type="entry name" value="Plug_dom"/>
</dbReference>
<dbReference type="InterPro" id="IPR036942">
    <property type="entry name" value="Beta-barrel_TonB_sf"/>
</dbReference>
<comment type="similarity">
    <text evidence="2 12">Belongs to the TonB-dependent receptor family.</text>
</comment>
<feature type="signal peptide" evidence="13">
    <location>
        <begin position="1"/>
        <end position="24"/>
    </location>
</feature>
<evidence type="ECO:0000256" key="6">
    <source>
        <dbReference type="ARBA" id="ARBA00022729"/>
    </source>
</evidence>
<dbReference type="Pfam" id="PF00593">
    <property type="entry name" value="TonB_dep_Rec_b-barrel"/>
    <property type="match status" value="1"/>
</dbReference>
<keyword evidence="3" id="KW-0813">Transport</keyword>
<keyword evidence="8 12" id="KW-0798">TonB box</keyword>
<evidence type="ECO:0000256" key="4">
    <source>
        <dbReference type="ARBA" id="ARBA00022452"/>
    </source>
</evidence>
<keyword evidence="4" id="KW-1134">Transmembrane beta strand</keyword>
<dbReference type="PANTHER" id="PTHR30069:SF53">
    <property type="entry name" value="COLICIN I RECEPTOR-RELATED"/>
    <property type="match status" value="1"/>
</dbReference>
<comment type="caution">
    <text evidence="16">The sequence shown here is derived from an EMBL/GenBank/DDBJ whole genome shotgun (WGS) entry which is preliminary data.</text>
</comment>
<name>A0ABW5USA4_9BURK</name>
<evidence type="ECO:0000256" key="2">
    <source>
        <dbReference type="ARBA" id="ARBA00009810"/>
    </source>
</evidence>
<evidence type="ECO:0000256" key="1">
    <source>
        <dbReference type="ARBA" id="ARBA00004571"/>
    </source>
</evidence>
<dbReference type="Proteomes" id="UP001597463">
    <property type="component" value="Unassembled WGS sequence"/>
</dbReference>
<feature type="chain" id="PRO_5046126661" evidence="13">
    <location>
        <begin position="25"/>
        <end position="715"/>
    </location>
</feature>
<dbReference type="InterPro" id="IPR039426">
    <property type="entry name" value="TonB-dep_rcpt-like"/>
</dbReference>
<protein>
    <submittedName>
        <fullName evidence="16">TonB-dependent receptor plug domain-containing protein</fullName>
    </submittedName>
</protein>
<evidence type="ECO:0000256" key="9">
    <source>
        <dbReference type="ARBA" id="ARBA00023136"/>
    </source>
</evidence>
<comment type="subcellular location">
    <subcellularLocation>
        <location evidence="1">Cell outer membrane</location>
        <topology evidence="1">Multi-pass membrane protein</topology>
    </subcellularLocation>
</comment>
<gene>
    <name evidence="16" type="ORF">ACFSW6_17250</name>
</gene>
<proteinExistence type="inferred from homology"/>
<dbReference type="InterPro" id="IPR000531">
    <property type="entry name" value="Beta-barrel_TonB"/>
</dbReference>
<evidence type="ECO:0000313" key="17">
    <source>
        <dbReference type="Proteomes" id="UP001597463"/>
    </source>
</evidence>
<evidence type="ECO:0000259" key="14">
    <source>
        <dbReference type="Pfam" id="PF00593"/>
    </source>
</evidence>
<dbReference type="Gene3D" id="2.40.170.20">
    <property type="entry name" value="TonB-dependent receptor, beta-barrel domain"/>
    <property type="match status" value="1"/>
</dbReference>
<dbReference type="PANTHER" id="PTHR30069">
    <property type="entry name" value="TONB-DEPENDENT OUTER MEMBRANE RECEPTOR"/>
    <property type="match status" value="1"/>
</dbReference>
<dbReference type="SUPFAM" id="SSF56935">
    <property type="entry name" value="Porins"/>
    <property type="match status" value="1"/>
</dbReference>
<dbReference type="InterPro" id="IPR037066">
    <property type="entry name" value="Plug_dom_sf"/>
</dbReference>
<organism evidence="16 17">
    <name type="scientific">Comamonas terrae</name>
    <dbReference type="NCBI Taxonomy" id="673548"/>
    <lineage>
        <taxon>Bacteria</taxon>
        <taxon>Pseudomonadati</taxon>
        <taxon>Pseudomonadota</taxon>
        <taxon>Betaproteobacteria</taxon>
        <taxon>Burkholderiales</taxon>
        <taxon>Comamonadaceae</taxon>
        <taxon>Comamonas</taxon>
    </lineage>
</organism>
<evidence type="ECO:0000256" key="7">
    <source>
        <dbReference type="ARBA" id="ARBA00023065"/>
    </source>
</evidence>
<evidence type="ECO:0000256" key="10">
    <source>
        <dbReference type="ARBA" id="ARBA00023170"/>
    </source>
</evidence>
<dbReference type="Pfam" id="PF07715">
    <property type="entry name" value="Plug"/>
    <property type="match status" value="1"/>
</dbReference>
<accession>A0ABW5USA4</accession>
<evidence type="ECO:0000256" key="3">
    <source>
        <dbReference type="ARBA" id="ARBA00022448"/>
    </source>
</evidence>
<dbReference type="EMBL" id="JBHUMV010000008">
    <property type="protein sequence ID" value="MFD2755818.1"/>
    <property type="molecule type" value="Genomic_DNA"/>
</dbReference>
<keyword evidence="5" id="KW-0812">Transmembrane</keyword>
<keyword evidence="6 13" id="KW-0732">Signal</keyword>
<dbReference type="Gene3D" id="2.170.130.10">
    <property type="entry name" value="TonB-dependent receptor, plug domain"/>
    <property type="match status" value="1"/>
</dbReference>
<feature type="domain" description="TonB-dependent receptor plug" evidence="15">
    <location>
        <begin position="39"/>
        <end position="132"/>
    </location>
</feature>
<keyword evidence="11" id="KW-0998">Cell outer membrane</keyword>
<keyword evidence="10 16" id="KW-0675">Receptor</keyword>
<evidence type="ECO:0000256" key="13">
    <source>
        <dbReference type="SAM" id="SignalP"/>
    </source>
</evidence>
<dbReference type="RefSeq" id="WP_169798063.1">
    <property type="nucleotide sequence ID" value="NZ_BCNT01000015.1"/>
</dbReference>
<evidence type="ECO:0000259" key="15">
    <source>
        <dbReference type="Pfam" id="PF07715"/>
    </source>
</evidence>
<keyword evidence="7" id="KW-0406">Ion transport</keyword>
<evidence type="ECO:0000256" key="11">
    <source>
        <dbReference type="ARBA" id="ARBA00023237"/>
    </source>
</evidence>
<sequence>MHPSPSTRQLGALACALYCGAALASELPEVTVAGIASDAQLSVLDPRLLQEQPDASLQDILLRQPGIALDSDGKLSLRGMGSGMTQVLLDGRPLGTFNGGGASLEDVPAALIESVEIVRGASAEDSGAGIAGTIRVHLRRAGGTPERSVRARLGFSPQGQFERSTALALGGQGDMLDWQFNAQVLDKSQRIRKHNTTSNSSRQWDDWFQDVITVDRLSEERTTLLTRTRQTSLAGEVALHPTSQDRIALQWMGEYLTLHQDSATTTARPYFVREYSELGWMQLPAVIRSSSNRESPHWTIRPTLRWEHATADGGQVQAEAGMLQSRNHSSYAYQGASDSYAWGGQESTLEHQREVHGALRWKQPLGHGMRLTLGTQLRNERMRETITEDGDTDTSSVMRRAAAAFAQWNWQPGAACDLEAGLRRERNQIRFPADAGMPHRNDDFWLPSLNLRYRPNDLQQWHAGLARTYRSPRLSLLLPRINSGHEGSIGDPDIAGNPRLRSELATGLELGFSQQLQRNGRNTGEWSANVFARSIANSLTNELDTYRNEEGDTRWLLTAVNRQRTEVLGLELAARHDLAQLPVSLNAHLTLARSRVSGQTAPARLQGQSPAVLDWGFSVRHPGGSLLPDTWNVLMRHEAGYSTRANAGLIMDIKPLSTLNLQALWKLEPTVRLRAQLAQLGNDWKADARSTVDGTRIRMRSQRPLSVALMLEKDI</sequence>
<feature type="domain" description="TonB-dependent receptor-like beta-barrel" evidence="14">
    <location>
        <begin position="295"/>
        <end position="675"/>
    </location>
</feature>